<evidence type="ECO:0008006" key="5">
    <source>
        <dbReference type="Google" id="ProtNLM"/>
    </source>
</evidence>
<evidence type="ECO:0000313" key="3">
    <source>
        <dbReference type="EMBL" id="KRN88318.1"/>
    </source>
</evidence>
<name>A0A0R2KG37_LACAM</name>
<organism evidence="3 4">
    <name type="scientific">Lactobacillus amylovorus subsp. animalium DSM 16698</name>
    <dbReference type="NCBI Taxonomy" id="695563"/>
    <lineage>
        <taxon>Bacteria</taxon>
        <taxon>Bacillati</taxon>
        <taxon>Bacillota</taxon>
        <taxon>Bacilli</taxon>
        <taxon>Lactobacillales</taxon>
        <taxon>Lactobacillaceae</taxon>
        <taxon>Lactobacillus</taxon>
        <taxon>Lactobacillus amylovorus subsp. animalium</taxon>
    </lineage>
</organism>
<comment type="caution">
    <text evidence="3">The sequence shown here is derived from an EMBL/GenBank/DDBJ whole genome shotgun (WGS) entry which is preliminary data.</text>
</comment>
<dbReference type="InterPro" id="IPR009528">
    <property type="entry name" value="Restrct_endonuc_II_BsuBI_C"/>
</dbReference>
<evidence type="ECO:0000259" key="1">
    <source>
        <dbReference type="Pfam" id="PF06616"/>
    </source>
</evidence>
<sequence length="317" mass="36817">MELNDLIKQAQRILIDLGMDNERSNERSAMTFLALVHLDTNTKWSEATVGEYTVRQIMDWIRDRLGQDYAANSRETIRRFTLHQFIVGGIVEENADDPSRPINSPKWNYRISPSLLKVVKAFNTKDYEAYLNEFLQNITTWRAQQEEIKKFNEVPVTLPNGDQVKLSAGGQNILIKEMVEKFCPRFVPGGKVLYIDDTSHAFRKDQKKLISALGIKMPERGKAPDLIVWLENKHWLFLMEACSTHGPIDVIRKEELEKLFNEKKDQLVFISCFPNRKVMRKYLEDLAWETEAWCASDPDHMVHLDGEKFLGPYGEHD</sequence>
<dbReference type="Pfam" id="PF17728">
    <property type="entry name" value="BsuBI_PstI_RE_N"/>
    <property type="match status" value="1"/>
</dbReference>
<dbReference type="InterPro" id="IPR041963">
    <property type="entry name" value="BsuBI/PstI_C_sf"/>
</dbReference>
<dbReference type="GO" id="GO:0003677">
    <property type="term" value="F:DNA binding"/>
    <property type="evidence" value="ECO:0007669"/>
    <property type="project" value="InterPro"/>
</dbReference>
<dbReference type="EMBL" id="JQBQ01000045">
    <property type="protein sequence ID" value="KRN88318.1"/>
    <property type="molecule type" value="Genomic_DNA"/>
</dbReference>
<reference evidence="3 4" key="1">
    <citation type="journal article" date="2015" name="Genome Announc.">
        <title>Expanding the biotechnology potential of lactobacilli through comparative genomics of 213 strains and associated genera.</title>
        <authorList>
            <person name="Sun Z."/>
            <person name="Harris H.M."/>
            <person name="McCann A."/>
            <person name="Guo C."/>
            <person name="Argimon S."/>
            <person name="Zhang W."/>
            <person name="Yang X."/>
            <person name="Jeffery I.B."/>
            <person name="Cooney J.C."/>
            <person name="Kagawa T.F."/>
            <person name="Liu W."/>
            <person name="Song Y."/>
            <person name="Salvetti E."/>
            <person name="Wrobel A."/>
            <person name="Rasinkangas P."/>
            <person name="Parkhill J."/>
            <person name="Rea M.C."/>
            <person name="O'Sullivan O."/>
            <person name="Ritari J."/>
            <person name="Douillard F.P."/>
            <person name="Paul Ross R."/>
            <person name="Yang R."/>
            <person name="Briner A.E."/>
            <person name="Felis G.E."/>
            <person name="de Vos W.M."/>
            <person name="Barrangou R."/>
            <person name="Klaenhammer T.R."/>
            <person name="Caufield P.W."/>
            <person name="Cui Y."/>
            <person name="Zhang H."/>
            <person name="O'Toole P.W."/>
        </authorList>
    </citation>
    <scope>NUCLEOTIDE SEQUENCE [LARGE SCALE GENOMIC DNA]</scope>
    <source>
        <strain evidence="3 4">DSM 16698</strain>
    </source>
</reference>
<dbReference type="GO" id="GO:0009036">
    <property type="term" value="F:type II site-specific deoxyribonuclease activity"/>
    <property type="evidence" value="ECO:0007669"/>
    <property type="project" value="InterPro"/>
</dbReference>
<dbReference type="InterPro" id="IPR041454">
    <property type="entry name" value="BsuBI/PstI_N"/>
</dbReference>
<dbReference type="PATRIC" id="fig|695563.3.peg.1375"/>
<dbReference type="Gene3D" id="3.40.1350.80">
    <property type="match status" value="1"/>
</dbReference>
<dbReference type="InterPro" id="IPR041962">
    <property type="entry name" value="BsuBI/PstI_N_sf"/>
</dbReference>
<evidence type="ECO:0000259" key="2">
    <source>
        <dbReference type="Pfam" id="PF17728"/>
    </source>
</evidence>
<dbReference type="RefSeq" id="WP_056985756.1">
    <property type="nucleotide sequence ID" value="NZ_JQBQ01000045.1"/>
</dbReference>
<accession>A0A0R2KG37</accession>
<dbReference type="Proteomes" id="UP000051529">
    <property type="component" value="Unassembled WGS sequence"/>
</dbReference>
<dbReference type="Pfam" id="PF06616">
    <property type="entry name" value="BsuBI_PstI_RE"/>
    <property type="match status" value="1"/>
</dbReference>
<protein>
    <recommendedName>
        <fullName evidence="5">Restriction endonuclease</fullName>
    </recommendedName>
</protein>
<dbReference type="AlphaFoldDB" id="A0A0R2KG37"/>
<dbReference type="GO" id="GO:0000287">
    <property type="term" value="F:magnesium ion binding"/>
    <property type="evidence" value="ECO:0007669"/>
    <property type="project" value="InterPro"/>
</dbReference>
<evidence type="ECO:0000313" key="4">
    <source>
        <dbReference type="Proteomes" id="UP000051529"/>
    </source>
</evidence>
<dbReference type="Gene3D" id="1.10.10.1820">
    <property type="entry name" value="BsuBI/PstI restriction endonuclease-like"/>
    <property type="match status" value="1"/>
</dbReference>
<gene>
    <name evidence="3" type="ORF">IV44_GL001315</name>
</gene>
<feature type="domain" description="BsuBI/PstI restriction endonuclease HTH" evidence="2">
    <location>
        <begin position="5"/>
        <end position="139"/>
    </location>
</feature>
<feature type="domain" description="BsuBI/PstI restriction endonuclease" evidence="1">
    <location>
        <begin position="154"/>
        <end position="307"/>
    </location>
</feature>
<proteinExistence type="predicted"/>
<dbReference type="GO" id="GO:0009307">
    <property type="term" value="P:DNA restriction-modification system"/>
    <property type="evidence" value="ECO:0007669"/>
    <property type="project" value="InterPro"/>
</dbReference>